<evidence type="ECO:0000256" key="7">
    <source>
        <dbReference type="ARBA" id="ARBA00022679"/>
    </source>
</evidence>
<dbReference type="InterPro" id="IPR018198">
    <property type="entry name" value="ATP_PRibTrfase_CS"/>
</dbReference>
<dbReference type="PANTHER" id="PTHR21403:SF8">
    <property type="entry name" value="ATP PHOSPHORIBOSYLTRANSFERASE"/>
    <property type="match status" value="1"/>
</dbReference>
<name>A0A1C4XDR1_9ACTN</name>
<proteinExistence type="predicted"/>
<evidence type="ECO:0000259" key="11">
    <source>
        <dbReference type="Pfam" id="PF01634"/>
    </source>
</evidence>
<keyword evidence="6 12" id="KW-0328">Glycosyltransferase</keyword>
<sequence length="220" mass="22927">MADVRGSHRRGPHRIALPHKGALASGARRLLAAAGYDCGVPGERLHSFDRANDTEFLHLRARDVPRLVAEGVLDAGITGRDLAADADRPVVELLALGFGHARVHYAAPPDFGTDVTGLQGRRVATALPRLTARDLAARGLNATVVEMSGAVELAVRLGIADAVADVVDTGRTLAAHSLVTIGSPLIRSEAVLVCAPAAAATPATWLLAERMLACLLPAAR</sequence>
<dbReference type="InterPro" id="IPR001348">
    <property type="entry name" value="ATP_PRibTrfase_HisG"/>
</dbReference>
<accession>A0A1C4XDR1</accession>
<dbReference type="Gene3D" id="3.40.190.10">
    <property type="entry name" value="Periplasmic binding protein-like II"/>
    <property type="match status" value="2"/>
</dbReference>
<dbReference type="SUPFAM" id="SSF53850">
    <property type="entry name" value="Periplasmic binding protein-like II"/>
    <property type="match status" value="1"/>
</dbReference>
<dbReference type="InterPro" id="IPR013820">
    <property type="entry name" value="ATP_PRibTrfase_cat"/>
</dbReference>
<keyword evidence="7 12" id="KW-0808">Transferase</keyword>
<keyword evidence="5" id="KW-0028">Amino-acid biosynthesis</keyword>
<dbReference type="NCBIfam" id="TIGR00070">
    <property type="entry name" value="hisG"/>
    <property type="match status" value="1"/>
</dbReference>
<comment type="function">
    <text evidence="9">Catalyzes the condensation of ATP and 5-phosphoribose 1-diphosphate to form N'-(5'-phosphoribosyl)-ATP (PR-ATP). Has a crucial role in the pathway because the rate of histidine biosynthesis seems to be controlled primarily by regulation of HisG enzymatic activity.</text>
</comment>
<dbReference type="AlphaFoldDB" id="A0A1C4XDR1"/>
<evidence type="ECO:0000313" key="13">
    <source>
        <dbReference type="Proteomes" id="UP000199375"/>
    </source>
</evidence>
<evidence type="ECO:0000256" key="6">
    <source>
        <dbReference type="ARBA" id="ARBA00022676"/>
    </source>
</evidence>
<evidence type="ECO:0000256" key="10">
    <source>
        <dbReference type="NCBIfam" id="TIGR00070"/>
    </source>
</evidence>
<evidence type="ECO:0000256" key="2">
    <source>
        <dbReference type="ARBA" id="ARBA00004667"/>
    </source>
</evidence>
<feature type="domain" description="ATP phosphoribosyltransferase catalytic" evidence="11">
    <location>
        <begin position="60"/>
        <end position="200"/>
    </location>
</feature>
<evidence type="ECO:0000256" key="8">
    <source>
        <dbReference type="ARBA" id="ARBA00023102"/>
    </source>
</evidence>
<dbReference type="Pfam" id="PF01634">
    <property type="entry name" value="HisG"/>
    <property type="match status" value="1"/>
</dbReference>
<dbReference type="Proteomes" id="UP000199375">
    <property type="component" value="Unassembled WGS sequence"/>
</dbReference>
<comment type="pathway">
    <text evidence="2">Amino-acid biosynthesis; L-histidine biosynthesis; L-histidine from 5-phospho-alpha-D-ribose 1-diphosphate: step 1/9.</text>
</comment>
<evidence type="ECO:0000256" key="4">
    <source>
        <dbReference type="ARBA" id="ARBA00020998"/>
    </source>
</evidence>
<keyword evidence="8" id="KW-0368">Histidine biosynthesis</keyword>
<dbReference type="GO" id="GO:0003879">
    <property type="term" value="F:ATP phosphoribosyltransferase activity"/>
    <property type="evidence" value="ECO:0007669"/>
    <property type="project" value="UniProtKB-UniRule"/>
</dbReference>
<dbReference type="EMBL" id="FMCW01000024">
    <property type="protein sequence ID" value="SCF06606.1"/>
    <property type="molecule type" value="Genomic_DNA"/>
</dbReference>
<evidence type="ECO:0000256" key="3">
    <source>
        <dbReference type="ARBA" id="ARBA00011946"/>
    </source>
</evidence>
<gene>
    <name evidence="12" type="ORF">GA0070558_12465</name>
</gene>
<organism evidence="12 13">
    <name type="scientific">Micromonospora haikouensis</name>
    <dbReference type="NCBI Taxonomy" id="686309"/>
    <lineage>
        <taxon>Bacteria</taxon>
        <taxon>Bacillati</taxon>
        <taxon>Actinomycetota</taxon>
        <taxon>Actinomycetes</taxon>
        <taxon>Micromonosporales</taxon>
        <taxon>Micromonosporaceae</taxon>
        <taxon>Micromonospora</taxon>
    </lineage>
</organism>
<dbReference type="RefSeq" id="WP_091283577.1">
    <property type="nucleotide sequence ID" value="NZ_FMCW01000024.1"/>
</dbReference>
<evidence type="ECO:0000256" key="1">
    <source>
        <dbReference type="ARBA" id="ARBA00000915"/>
    </source>
</evidence>
<dbReference type="EC" id="2.4.2.17" evidence="3 10"/>
<reference evidence="12 13" key="1">
    <citation type="submission" date="2016-06" db="EMBL/GenBank/DDBJ databases">
        <authorList>
            <person name="Kjaerup R.B."/>
            <person name="Dalgaard T.S."/>
            <person name="Juul-Madsen H.R."/>
        </authorList>
    </citation>
    <scope>NUCLEOTIDE SEQUENCE [LARGE SCALE GENOMIC DNA]</scope>
    <source>
        <strain evidence="12 13">DSM 45626</strain>
    </source>
</reference>
<evidence type="ECO:0000256" key="9">
    <source>
        <dbReference type="ARBA" id="ARBA00024861"/>
    </source>
</evidence>
<evidence type="ECO:0000256" key="5">
    <source>
        <dbReference type="ARBA" id="ARBA00022605"/>
    </source>
</evidence>
<dbReference type="PANTHER" id="PTHR21403">
    <property type="entry name" value="ATP PHOSPHORIBOSYLTRANSFERASE ATP-PRTASE"/>
    <property type="match status" value="1"/>
</dbReference>
<dbReference type="UniPathway" id="UPA00031">
    <property type="reaction ID" value="UER00006"/>
</dbReference>
<evidence type="ECO:0000313" key="12">
    <source>
        <dbReference type="EMBL" id="SCF06606.1"/>
    </source>
</evidence>
<protein>
    <recommendedName>
        <fullName evidence="4 10">ATP phosphoribosyltransferase</fullName>
        <ecNumber evidence="3 10">2.4.2.17</ecNumber>
    </recommendedName>
</protein>
<dbReference type="GO" id="GO:0000105">
    <property type="term" value="P:L-histidine biosynthetic process"/>
    <property type="evidence" value="ECO:0007669"/>
    <property type="project" value="UniProtKB-UniRule"/>
</dbReference>
<comment type="catalytic activity">
    <reaction evidence="1">
        <text>1-(5-phospho-beta-D-ribosyl)-ATP + diphosphate = 5-phospho-alpha-D-ribose 1-diphosphate + ATP</text>
        <dbReference type="Rhea" id="RHEA:18473"/>
        <dbReference type="ChEBI" id="CHEBI:30616"/>
        <dbReference type="ChEBI" id="CHEBI:33019"/>
        <dbReference type="ChEBI" id="CHEBI:58017"/>
        <dbReference type="ChEBI" id="CHEBI:73183"/>
        <dbReference type="EC" id="2.4.2.17"/>
    </reaction>
</comment>
<dbReference type="GO" id="GO:0005737">
    <property type="term" value="C:cytoplasm"/>
    <property type="evidence" value="ECO:0007669"/>
    <property type="project" value="InterPro"/>
</dbReference>
<dbReference type="PROSITE" id="PS01316">
    <property type="entry name" value="ATP_P_PHORIBOSYLTR"/>
    <property type="match status" value="1"/>
</dbReference>